<reference evidence="2 3" key="1">
    <citation type="submission" date="2019-02" db="EMBL/GenBank/DDBJ databases">
        <title>Deep-cultivation of Planctomycetes and their phenomic and genomic characterization uncovers novel biology.</title>
        <authorList>
            <person name="Wiegand S."/>
            <person name="Jogler M."/>
            <person name="Boedeker C."/>
            <person name="Pinto D."/>
            <person name="Vollmers J."/>
            <person name="Rivas-Marin E."/>
            <person name="Kohn T."/>
            <person name="Peeters S.H."/>
            <person name="Heuer A."/>
            <person name="Rast P."/>
            <person name="Oberbeckmann S."/>
            <person name="Bunk B."/>
            <person name="Jeske O."/>
            <person name="Meyerdierks A."/>
            <person name="Storesund J.E."/>
            <person name="Kallscheuer N."/>
            <person name="Luecker S."/>
            <person name="Lage O.M."/>
            <person name="Pohl T."/>
            <person name="Merkel B.J."/>
            <person name="Hornburger P."/>
            <person name="Mueller R.-W."/>
            <person name="Bruemmer F."/>
            <person name="Labrenz M."/>
            <person name="Spormann A.M."/>
            <person name="Op den Camp H."/>
            <person name="Overmann J."/>
            <person name="Amann R."/>
            <person name="Jetten M.S.M."/>
            <person name="Mascher T."/>
            <person name="Medema M.H."/>
            <person name="Devos D.P."/>
            <person name="Kaster A.-K."/>
            <person name="Ovreas L."/>
            <person name="Rohde M."/>
            <person name="Galperin M.Y."/>
            <person name="Jogler C."/>
        </authorList>
    </citation>
    <scope>NUCLEOTIDE SEQUENCE [LARGE SCALE GENOMIC DNA]</scope>
    <source>
        <strain evidence="2 3">Pla110</strain>
    </source>
</reference>
<keyword evidence="1" id="KW-0472">Membrane</keyword>
<dbReference type="InterPro" id="IPR029044">
    <property type="entry name" value="Nucleotide-diphossugar_trans"/>
</dbReference>
<proteinExistence type="predicted"/>
<keyword evidence="2" id="KW-0808">Transferase</keyword>
<evidence type="ECO:0000256" key="1">
    <source>
        <dbReference type="SAM" id="Phobius"/>
    </source>
</evidence>
<keyword evidence="3" id="KW-1185">Reference proteome</keyword>
<dbReference type="CDD" id="cd06438">
    <property type="entry name" value="EpsO_like"/>
    <property type="match status" value="1"/>
</dbReference>
<dbReference type="KEGG" id="plon:Pla110_30550"/>
<feature type="transmembrane region" description="Helical" evidence="1">
    <location>
        <begin position="330"/>
        <end position="353"/>
    </location>
</feature>
<dbReference type="OrthoDB" id="9797391at2"/>
<dbReference type="SUPFAM" id="SSF53448">
    <property type="entry name" value="Nucleotide-diphospho-sugar transferases"/>
    <property type="match status" value="1"/>
</dbReference>
<dbReference type="Gene3D" id="3.90.550.10">
    <property type="entry name" value="Spore Coat Polysaccharide Biosynthesis Protein SpsA, Chain A"/>
    <property type="match status" value="1"/>
</dbReference>
<evidence type="ECO:0000313" key="2">
    <source>
        <dbReference type="EMBL" id="QDU81314.1"/>
    </source>
</evidence>
<accession>A0A518CQ42</accession>
<evidence type="ECO:0000313" key="3">
    <source>
        <dbReference type="Proteomes" id="UP000317178"/>
    </source>
</evidence>
<sequence length="403" mass="44599">MLILLNTILIAGTVLLLIPFVVFCLECLAALLPWRPRTVLNDAEEASVAVLLPAHNESSVIARTLDVLMPTLGKHDRAVVIADNCSDDTAEIARSKGAIAVERTNLEQRGKGYALDFGVKQLHENPPDVVMILDADCNVDPATVRTLGQLAHQTGRPVQSLNLGELDDRPDSMFVASSLGNYFINLVRPLGLKKVGLSYRLLGTGMALPWSIIKDAPLASGHIVEDTRLGVDLAIDGHLPIFCPDVRVLSRLPQQKASFVSQRTRWEHGHMQAAFSQVPRLIQAAIWNRSLSLFWLAMDIAVPPFSLMIFLWMLATVATGIAGFCGASLLPFWALCITGVCLVTLIGLNWFVYCRKIIPLSVLVGIPKYVFKKLPIYFSFLFKRQQEWVRTDREAEQQKPLAQ</sequence>
<dbReference type="AlphaFoldDB" id="A0A518CQ42"/>
<protein>
    <submittedName>
        <fullName evidence="2">N-glycosyltransferase</fullName>
    </submittedName>
</protein>
<dbReference type="GO" id="GO:0016740">
    <property type="term" value="F:transferase activity"/>
    <property type="evidence" value="ECO:0007669"/>
    <property type="project" value="UniProtKB-KW"/>
</dbReference>
<name>A0A518CQ42_9PLAN</name>
<organism evidence="2 3">
    <name type="scientific">Polystyrenella longa</name>
    <dbReference type="NCBI Taxonomy" id="2528007"/>
    <lineage>
        <taxon>Bacteria</taxon>
        <taxon>Pseudomonadati</taxon>
        <taxon>Planctomycetota</taxon>
        <taxon>Planctomycetia</taxon>
        <taxon>Planctomycetales</taxon>
        <taxon>Planctomycetaceae</taxon>
        <taxon>Polystyrenella</taxon>
    </lineage>
</organism>
<feature type="transmembrane region" description="Helical" evidence="1">
    <location>
        <begin position="293"/>
        <end position="324"/>
    </location>
</feature>
<gene>
    <name evidence="2" type="ORF">Pla110_30550</name>
</gene>
<dbReference type="PANTHER" id="PTHR48090:SF6">
    <property type="entry name" value="SLR5056 PROTEIN"/>
    <property type="match status" value="1"/>
</dbReference>
<keyword evidence="1" id="KW-0812">Transmembrane</keyword>
<dbReference type="PANTHER" id="PTHR48090">
    <property type="entry name" value="UNDECAPRENYL-PHOSPHATE 4-DEOXY-4-FORMAMIDO-L-ARABINOSE TRANSFERASE-RELATED"/>
    <property type="match status" value="1"/>
</dbReference>
<dbReference type="EMBL" id="CP036281">
    <property type="protein sequence ID" value="QDU81314.1"/>
    <property type="molecule type" value="Genomic_DNA"/>
</dbReference>
<dbReference type="Pfam" id="PF13641">
    <property type="entry name" value="Glyco_tranf_2_3"/>
    <property type="match status" value="1"/>
</dbReference>
<dbReference type="InterPro" id="IPR050256">
    <property type="entry name" value="Glycosyltransferase_2"/>
</dbReference>
<feature type="transmembrane region" description="Helical" evidence="1">
    <location>
        <begin position="6"/>
        <end position="32"/>
    </location>
</feature>
<dbReference type="Proteomes" id="UP000317178">
    <property type="component" value="Chromosome"/>
</dbReference>
<dbReference type="RefSeq" id="WP_144996556.1">
    <property type="nucleotide sequence ID" value="NZ_CP036281.1"/>
</dbReference>
<keyword evidence="1" id="KW-1133">Transmembrane helix</keyword>